<protein>
    <submittedName>
        <fullName evidence="2">Uncharacterized protein</fullName>
    </submittedName>
</protein>
<gene>
    <name evidence="2" type="ORF">E2C01_022389</name>
</gene>
<dbReference type="OrthoDB" id="9996331at2759"/>
<evidence type="ECO:0000313" key="2">
    <source>
        <dbReference type="EMBL" id="MPC29168.1"/>
    </source>
</evidence>
<dbReference type="Proteomes" id="UP000324222">
    <property type="component" value="Unassembled WGS sequence"/>
</dbReference>
<keyword evidence="1" id="KW-0472">Membrane</keyword>
<evidence type="ECO:0000256" key="1">
    <source>
        <dbReference type="SAM" id="Phobius"/>
    </source>
</evidence>
<proteinExistence type="predicted"/>
<accession>A0A5B7E5V3</accession>
<keyword evidence="3" id="KW-1185">Reference proteome</keyword>
<evidence type="ECO:0000313" key="3">
    <source>
        <dbReference type="Proteomes" id="UP000324222"/>
    </source>
</evidence>
<keyword evidence="1" id="KW-0812">Transmembrane</keyword>
<name>A0A5B7E5V3_PORTR</name>
<comment type="caution">
    <text evidence="2">The sequence shown here is derived from an EMBL/GenBank/DDBJ whole genome shotgun (WGS) entry which is preliminary data.</text>
</comment>
<keyword evidence="1" id="KW-1133">Transmembrane helix</keyword>
<dbReference type="EMBL" id="VSRR010002027">
    <property type="protein sequence ID" value="MPC29168.1"/>
    <property type="molecule type" value="Genomic_DNA"/>
</dbReference>
<feature type="transmembrane region" description="Helical" evidence="1">
    <location>
        <begin position="121"/>
        <end position="140"/>
    </location>
</feature>
<reference evidence="2 3" key="1">
    <citation type="submission" date="2019-05" db="EMBL/GenBank/DDBJ databases">
        <title>Another draft genome of Portunus trituberculatus and its Hox gene families provides insights of decapod evolution.</title>
        <authorList>
            <person name="Jeong J.-H."/>
            <person name="Song I."/>
            <person name="Kim S."/>
            <person name="Choi T."/>
            <person name="Kim D."/>
            <person name="Ryu S."/>
            <person name="Kim W."/>
        </authorList>
    </citation>
    <scope>NUCLEOTIDE SEQUENCE [LARGE SCALE GENOMIC DNA]</scope>
    <source>
        <tissue evidence="2">Muscle</tissue>
    </source>
</reference>
<dbReference type="AlphaFoldDB" id="A0A5B7E5V3"/>
<sequence>MDKKMLCSSDHDQVQFWRRNNTRFNQRNICEETTSNHVTCNIFGHITIHEHKTNNAADSTVLAVTRTKRRVFLFSCPSPPLVRRQHMQGVPRIRKGPQFAHTGSLCSPAARLHKRTSPGRTRIVLCVVAGVPLLLRWLAWKTSPPHIAASKRHALIDLSTIKMKFYLI</sequence>
<organism evidence="2 3">
    <name type="scientific">Portunus trituberculatus</name>
    <name type="common">Swimming crab</name>
    <name type="synonym">Neptunus trituberculatus</name>
    <dbReference type="NCBI Taxonomy" id="210409"/>
    <lineage>
        <taxon>Eukaryota</taxon>
        <taxon>Metazoa</taxon>
        <taxon>Ecdysozoa</taxon>
        <taxon>Arthropoda</taxon>
        <taxon>Crustacea</taxon>
        <taxon>Multicrustacea</taxon>
        <taxon>Malacostraca</taxon>
        <taxon>Eumalacostraca</taxon>
        <taxon>Eucarida</taxon>
        <taxon>Decapoda</taxon>
        <taxon>Pleocyemata</taxon>
        <taxon>Brachyura</taxon>
        <taxon>Eubrachyura</taxon>
        <taxon>Portunoidea</taxon>
        <taxon>Portunidae</taxon>
        <taxon>Portuninae</taxon>
        <taxon>Portunus</taxon>
    </lineage>
</organism>